<dbReference type="RefSeq" id="WP_221290814.1">
    <property type="nucleotide sequence ID" value="NZ_JACHBX010000006.1"/>
</dbReference>
<proteinExistence type="predicted"/>
<name>A0A7X0CGK9_9BURK</name>
<organism evidence="1 2">
    <name type="scientific">Massilia aurea</name>
    <dbReference type="NCBI Taxonomy" id="373040"/>
    <lineage>
        <taxon>Bacteria</taxon>
        <taxon>Pseudomonadati</taxon>
        <taxon>Pseudomonadota</taxon>
        <taxon>Betaproteobacteria</taxon>
        <taxon>Burkholderiales</taxon>
        <taxon>Oxalobacteraceae</taxon>
        <taxon>Telluria group</taxon>
        <taxon>Massilia</taxon>
    </lineage>
</organism>
<gene>
    <name evidence="1" type="ORF">HD842_004614</name>
</gene>
<evidence type="ECO:0000313" key="2">
    <source>
        <dbReference type="Proteomes" id="UP000540787"/>
    </source>
</evidence>
<sequence length="186" mass="20140">MANRKIPKLDSVAYDVVKKYAETAVSKKYALPAFLDGTVNQAAYQRWLAHKAQAHVKRDRKRGNAAAIGEAYRVAIHAAVAAGGGRDAYTGELLDWSLLSRYDNVESAEGGRTYKHGFARLPTVDHVGDGLGPADFKICGWRVNAAKHDLDIPAFLGVCRAVLEHHGFTVIPQVARATDTATLEAA</sequence>
<dbReference type="EMBL" id="JACHBX010000006">
    <property type="protein sequence ID" value="MBB6136436.1"/>
    <property type="molecule type" value="Genomic_DNA"/>
</dbReference>
<reference evidence="1 2" key="1">
    <citation type="submission" date="2020-08" db="EMBL/GenBank/DDBJ databases">
        <title>The Agave Microbiome: Exploring the role of microbial communities in plant adaptations to desert environments.</title>
        <authorList>
            <person name="Partida-Martinez L.P."/>
        </authorList>
    </citation>
    <scope>NUCLEOTIDE SEQUENCE [LARGE SCALE GENOMIC DNA]</scope>
    <source>
        <strain evidence="1 2">AT3.2</strain>
    </source>
</reference>
<evidence type="ECO:0000313" key="1">
    <source>
        <dbReference type="EMBL" id="MBB6136436.1"/>
    </source>
</evidence>
<accession>A0A7X0CGK9</accession>
<dbReference type="AlphaFoldDB" id="A0A7X0CGK9"/>
<dbReference type="Proteomes" id="UP000540787">
    <property type="component" value="Unassembled WGS sequence"/>
</dbReference>
<protein>
    <submittedName>
        <fullName evidence="1">Uncharacterized protein</fullName>
    </submittedName>
</protein>
<comment type="caution">
    <text evidence="1">The sequence shown here is derived from an EMBL/GenBank/DDBJ whole genome shotgun (WGS) entry which is preliminary data.</text>
</comment>
<keyword evidence="2" id="KW-1185">Reference proteome</keyword>